<dbReference type="GO" id="GO:0016887">
    <property type="term" value="F:ATP hydrolysis activity"/>
    <property type="evidence" value="ECO:0007669"/>
    <property type="project" value="InterPro"/>
</dbReference>
<dbReference type="Proteomes" id="UP000617634">
    <property type="component" value="Unassembled WGS sequence"/>
</dbReference>
<evidence type="ECO:0000313" key="8">
    <source>
        <dbReference type="EMBL" id="MBH0112266.1"/>
    </source>
</evidence>
<keyword evidence="3" id="KW-0201">Cytochrome c-type biogenesis</keyword>
<dbReference type="NCBIfam" id="TIGR01189">
    <property type="entry name" value="ccmA"/>
    <property type="match status" value="1"/>
</dbReference>
<dbReference type="PROSITE" id="PS50893">
    <property type="entry name" value="ABC_TRANSPORTER_2"/>
    <property type="match status" value="1"/>
</dbReference>
<keyword evidence="2" id="KW-0547">Nucleotide-binding</keyword>
<name>A0A931HB72_9SPHN</name>
<dbReference type="InterPro" id="IPR003439">
    <property type="entry name" value="ABC_transporter-like_ATP-bd"/>
</dbReference>
<dbReference type="InterPro" id="IPR027417">
    <property type="entry name" value="P-loop_NTPase"/>
</dbReference>
<comment type="caution">
    <text evidence="8">The sequence shown here is derived from an EMBL/GenBank/DDBJ whole genome shotgun (WGS) entry which is preliminary data.</text>
</comment>
<dbReference type="GO" id="GO:0017004">
    <property type="term" value="P:cytochrome complex assembly"/>
    <property type="evidence" value="ECO:0007669"/>
    <property type="project" value="UniProtKB-KW"/>
</dbReference>
<evidence type="ECO:0000259" key="7">
    <source>
        <dbReference type="PROSITE" id="PS50893"/>
    </source>
</evidence>
<keyword evidence="1" id="KW-0813">Transport</keyword>
<evidence type="ECO:0000256" key="1">
    <source>
        <dbReference type="ARBA" id="ARBA00022448"/>
    </source>
</evidence>
<accession>A0A931HB72</accession>
<protein>
    <submittedName>
        <fullName evidence="8">Heme ABC exporter ATP-binding protein CcmA</fullName>
    </submittedName>
</protein>
<dbReference type="GO" id="GO:0005524">
    <property type="term" value="F:ATP binding"/>
    <property type="evidence" value="ECO:0007669"/>
    <property type="project" value="UniProtKB-KW"/>
</dbReference>
<dbReference type="Gene3D" id="3.40.50.300">
    <property type="entry name" value="P-loop containing nucleotide triphosphate hydrolases"/>
    <property type="match status" value="1"/>
</dbReference>
<proteinExistence type="predicted"/>
<evidence type="ECO:0000256" key="5">
    <source>
        <dbReference type="ARBA" id="ARBA00022967"/>
    </source>
</evidence>
<dbReference type="PANTHER" id="PTHR43499">
    <property type="entry name" value="ABC TRANSPORTER I FAMILY MEMBER 1"/>
    <property type="match status" value="1"/>
</dbReference>
<evidence type="ECO:0000256" key="2">
    <source>
        <dbReference type="ARBA" id="ARBA00022741"/>
    </source>
</evidence>
<dbReference type="AlphaFoldDB" id="A0A931HB72"/>
<evidence type="ECO:0000256" key="6">
    <source>
        <dbReference type="ARBA" id="ARBA00023136"/>
    </source>
</evidence>
<sequence>MQAASIVIRDLACRRGDRLLFRGLDAEVNAGAALQVAGRNGIGKSSLLRILAGLAPAYAGSVATSGTIGMIDERHALDPAHALGHALAFWRALDGGDLDRSDRASSPPVLERLGLAELTDVPVRYLSTGQKKRAALARLIGQRAAIWLLDEPLNGLDSEALELTETLIGEHCAAGGIAVIASHQPLRLANLASIALADYVPAPGMDDLAEDGAGEEAEFLA</sequence>
<dbReference type="InterPro" id="IPR005895">
    <property type="entry name" value="ABC_transptr_haem_export_CcmA"/>
</dbReference>
<dbReference type="InterPro" id="IPR003593">
    <property type="entry name" value="AAA+_ATPase"/>
</dbReference>
<dbReference type="Pfam" id="PF00005">
    <property type="entry name" value="ABC_tran"/>
    <property type="match status" value="1"/>
</dbReference>
<keyword evidence="6" id="KW-0472">Membrane</keyword>
<feature type="domain" description="ABC transporter" evidence="7">
    <location>
        <begin position="6"/>
        <end position="220"/>
    </location>
</feature>
<keyword evidence="4 8" id="KW-0067">ATP-binding</keyword>
<dbReference type="GO" id="GO:0022857">
    <property type="term" value="F:transmembrane transporter activity"/>
    <property type="evidence" value="ECO:0007669"/>
    <property type="project" value="InterPro"/>
</dbReference>
<keyword evidence="5" id="KW-1278">Translocase</keyword>
<dbReference type="EMBL" id="JADZGI010000001">
    <property type="protein sequence ID" value="MBH0112266.1"/>
    <property type="molecule type" value="Genomic_DNA"/>
</dbReference>
<dbReference type="RefSeq" id="WP_197161276.1">
    <property type="nucleotide sequence ID" value="NZ_JADZGI010000001.1"/>
</dbReference>
<dbReference type="SMART" id="SM00382">
    <property type="entry name" value="AAA"/>
    <property type="match status" value="1"/>
</dbReference>
<dbReference type="PANTHER" id="PTHR43499:SF1">
    <property type="entry name" value="ABC TRANSPORTER I FAMILY MEMBER 1"/>
    <property type="match status" value="1"/>
</dbReference>
<evidence type="ECO:0000313" key="9">
    <source>
        <dbReference type="Proteomes" id="UP000617634"/>
    </source>
</evidence>
<gene>
    <name evidence="8" type="primary">ccmA</name>
    <name evidence="8" type="ORF">I5E68_04765</name>
</gene>
<organism evidence="8 9">
    <name type="scientific">Novosphingobium aureum</name>
    <dbReference type="NCBI Taxonomy" id="2792964"/>
    <lineage>
        <taxon>Bacteria</taxon>
        <taxon>Pseudomonadati</taxon>
        <taxon>Pseudomonadota</taxon>
        <taxon>Alphaproteobacteria</taxon>
        <taxon>Sphingomonadales</taxon>
        <taxon>Sphingomonadaceae</taxon>
        <taxon>Novosphingobium</taxon>
    </lineage>
</organism>
<dbReference type="SUPFAM" id="SSF52540">
    <property type="entry name" value="P-loop containing nucleoside triphosphate hydrolases"/>
    <property type="match status" value="1"/>
</dbReference>
<evidence type="ECO:0000256" key="3">
    <source>
        <dbReference type="ARBA" id="ARBA00022748"/>
    </source>
</evidence>
<keyword evidence="9" id="KW-1185">Reference proteome</keyword>
<reference evidence="8" key="1">
    <citation type="submission" date="2020-11" db="EMBL/GenBank/DDBJ databases">
        <title>Novosphingobium aureum sp. nov., a marine bacterium isolated from sediment of a salt flat.</title>
        <authorList>
            <person name="Yoo Y."/>
            <person name="Kim J.-J."/>
        </authorList>
    </citation>
    <scope>NUCLEOTIDE SEQUENCE</scope>
    <source>
        <strain evidence="8">YJ-S2-02</strain>
    </source>
</reference>
<evidence type="ECO:0000256" key="4">
    <source>
        <dbReference type="ARBA" id="ARBA00022840"/>
    </source>
</evidence>